<reference evidence="2" key="1">
    <citation type="journal article" date="2014" name="Genome Biol. Evol.">
        <title>Gene Loss Rather Than Gene Gain Is Associated with a Host Jump from Monocots to Dicots in the Smut Fungus Melanopsichium pennsylvanicum.</title>
        <authorList>
            <person name="Sharma R."/>
            <person name="Mishra B."/>
            <person name="Runge F."/>
            <person name="Thines M."/>
        </authorList>
    </citation>
    <scope>NUCLEOTIDE SEQUENCE</scope>
    <source>
        <strain evidence="2">4</strain>
    </source>
</reference>
<dbReference type="GO" id="GO:0005829">
    <property type="term" value="C:cytosol"/>
    <property type="evidence" value="ECO:0007669"/>
    <property type="project" value="TreeGrafter"/>
</dbReference>
<organism evidence="2">
    <name type="scientific">Melanopsichium pennsylvanicum 4</name>
    <dbReference type="NCBI Taxonomy" id="1398559"/>
    <lineage>
        <taxon>Eukaryota</taxon>
        <taxon>Fungi</taxon>
        <taxon>Dikarya</taxon>
        <taxon>Basidiomycota</taxon>
        <taxon>Ustilaginomycotina</taxon>
        <taxon>Ustilaginomycetes</taxon>
        <taxon>Ustilaginales</taxon>
        <taxon>Ustilaginaceae</taxon>
        <taxon>Melanopsichium</taxon>
    </lineage>
</organism>
<dbReference type="InterPro" id="IPR003033">
    <property type="entry name" value="SCP2_sterol-bd_dom"/>
</dbReference>
<protein>
    <submittedName>
        <fullName evidence="2">Peroxisomal multifunctional enzyme type 2-like</fullName>
    </submittedName>
</protein>
<accession>A0A077QSL8</accession>
<feature type="domain" description="SCP2" evidence="1">
    <location>
        <begin position="77"/>
        <end position="176"/>
    </location>
</feature>
<dbReference type="InterPro" id="IPR036527">
    <property type="entry name" value="SCP2_sterol-bd_dom_sf"/>
</dbReference>
<dbReference type="EMBL" id="HG529547">
    <property type="protein sequence ID" value="CDI52720.1"/>
    <property type="molecule type" value="Genomic_DNA"/>
</dbReference>
<dbReference type="SUPFAM" id="SSF55718">
    <property type="entry name" value="SCP-like"/>
    <property type="match status" value="1"/>
</dbReference>
<dbReference type="Pfam" id="PF02036">
    <property type="entry name" value="SCP2"/>
    <property type="match status" value="1"/>
</dbReference>
<dbReference type="PANTHER" id="PTHR10094">
    <property type="entry name" value="STEROL CARRIER PROTEIN 2 SCP-2 FAMILY PROTEIN"/>
    <property type="match status" value="1"/>
</dbReference>
<evidence type="ECO:0000313" key="2">
    <source>
        <dbReference type="EMBL" id="CDI52720.1"/>
    </source>
</evidence>
<proteinExistence type="predicted"/>
<name>A0A077QSL8_9BASI</name>
<dbReference type="AlphaFoldDB" id="A0A077QSL8"/>
<sequence>MGKDESADDSNLFQIMLDQADEIDFSDPFKSADSQVDPTQLKIPGLEVSKLFCVVYWALLHSEDEDGITAGLDMMNMEQAKKAVNGIFQFNVRPSSESAAASGHKIVQFYVDMRKTGNFIRGPGPAKPKPDCVLTISDRDMIRIALGQMSPQAAFMKGKIKVKGNIMLGLRMQTVLMNEVKKMSRVAKL</sequence>
<dbReference type="PANTHER" id="PTHR10094:SF28">
    <property type="entry name" value="SCP2 DOMAIN-CONTAINING PROTEIN"/>
    <property type="match status" value="1"/>
</dbReference>
<evidence type="ECO:0000259" key="1">
    <source>
        <dbReference type="Pfam" id="PF02036"/>
    </source>
</evidence>
<dbReference type="Gene3D" id="3.30.1050.10">
    <property type="entry name" value="SCP2 sterol-binding domain"/>
    <property type="match status" value="1"/>
</dbReference>